<evidence type="ECO:0000256" key="2">
    <source>
        <dbReference type="SAM" id="Phobius"/>
    </source>
</evidence>
<reference evidence="3 4" key="1">
    <citation type="journal article" date="2022" name="Microorganisms">
        <title>Genome Sequence and Characterization of a Xanthorhodopsin-Containing, Aerobic Anoxygenic Phototrophic Rhodobacter Species, Isolated from Mesophilic Conditions at Yellowstone National Park.</title>
        <authorList>
            <person name="Kyndt J.A."/>
            <person name="Robertson S."/>
            <person name="Shoffstall I.B."/>
            <person name="Ramaley R.F."/>
            <person name="Meyer T.E."/>
        </authorList>
    </citation>
    <scope>NUCLEOTIDE SEQUENCE [LARGE SCALE GENOMIC DNA]</scope>
    <source>
        <strain evidence="3 4">M37P</strain>
    </source>
</reference>
<evidence type="ECO:0000313" key="3">
    <source>
        <dbReference type="EMBL" id="NHB76788.1"/>
    </source>
</evidence>
<evidence type="ECO:0000256" key="1">
    <source>
        <dbReference type="SAM" id="MobiDB-lite"/>
    </source>
</evidence>
<feature type="region of interest" description="Disordered" evidence="1">
    <location>
        <begin position="1"/>
        <end position="22"/>
    </location>
</feature>
<sequence length="1114" mass="117179">MPVTPPERQNQATPSPRRPRRGRGRFSLTVVLSLVLIALGLGYLTLAHTGRTLHLPTWGVAEIEARLNNNLAGARLPPGAALSLGEVELAVDRDFFPRFRLRDVRLIGANGRSLLTLPEATVAFDPAALLSGRVRPSHLRLTGARLAVRRDMTGAIDLQLDERDAGPAPRDPSDLLTAAESLFSSPALASLRVIEAEGLSLSLIDERAGRSWQVGDGRLVIENAETTLQAELGLTLLDGTDPAQAVLTLVSDKTAETARLSAKVDNIAATDLAVMAPPLAFLGFVDAPISGQLAARLDEGGRFAGLSARLSLAAGSLAPGQGARPVAFDRAALSLGYDPAAARIRLDGLTVESASLRLKATGHGDLLGREGQPLAPGALPESIQAQIAFEEVMVDPEGLFEAPVRFGKGALDLRLKLEPFRADIGQLVLVEGEERLLLSGSVSAAAEGWSGALDLHLNRIATERLLKVWPVSAVPRTRDWFARNVGEGLLTDVQAALRLKPGVQPVFNLAYEFSDTDVRFVRTLPPILNGRGHATLDNRSYVVALDQGHVIAPEGGRIEADGTVFRIPDITQRPATAQVDLVTRASLTATLSLLDQEPFSFFSKAGQPYNLGDGRAELRARVVMPLKPQIPFEEVSFAVAGRILDFTSPALVPGRILAAPEVEVAVDTEGLRLSAQGRLDRMPVDLTYVQGFGPEQNGRARVNGTVLLSDRVLRDFGLELPAGAVKGEGPAAIDLALVKGAAPELTLTSNLTGLALRLDALGWSKPAQTRAALDLDATLSRQPVVTRLSLKGPGLEARGKVTTREGGGLDKAVFDRVIAGNWLDAGITLTGRGRNAAPDVAITKGTLDLRRMPDSGSDTGTGGPVTVRLDELRISDGIRLTGFRGEFASRGGLSGRFTAGVNGAAEVAGTVGQVRGGTAVRITSENAGAVMAAAGIFDKGRGGSLDLSLVPRGPKGEYNGKATFSRLRVQGAPALAELLSAISVVGLLEQMNGAGLAFNTGEVTFVMTPKGVEITQGSAVGASLGISFAGLYLTGSGRIDLQGVISPIYLVNGVGQILTRRGEGLFGFNYRLTGTAEAPNVSVNPLSVLTPGMFREIFRQRPPSLRGTEGASGG</sequence>
<accession>A0ABX0G7E7</accession>
<gene>
    <name evidence="3" type="ORF">G8O29_08550</name>
</gene>
<evidence type="ECO:0000313" key="4">
    <source>
        <dbReference type="Proteomes" id="UP001515660"/>
    </source>
</evidence>
<protein>
    <recommendedName>
        <fullName evidence="5">AsmA-like protein</fullName>
    </recommendedName>
</protein>
<name>A0ABX0G7E7_9RHOB</name>
<evidence type="ECO:0008006" key="5">
    <source>
        <dbReference type="Google" id="ProtNLM"/>
    </source>
</evidence>
<keyword evidence="2" id="KW-0472">Membrane</keyword>
<keyword evidence="2" id="KW-0812">Transmembrane</keyword>
<comment type="caution">
    <text evidence="3">The sequence shown here is derived from an EMBL/GenBank/DDBJ whole genome shotgun (WGS) entry which is preliminary data.</text>
</comment>
<keyword evidence="2" id="KW-1133">Transmembrane helix</keyword>
<dbReference type="Proteomes" id="UP001515660">
    <property type="component" value="Unassembled WGS sequence"/>
</dbReference>
<organism evidence="3 4">
    <name type="scientific">Rhodobacter calidifons</name>
    <dbReference type="NCBI Taxonomy" id="2715277"/>
    <lineage>
        <taxon>Bacteria</taxon>
        <taxon>Pseudomonadati</taxon>
        <taxon>Pseudomonadota</taxon>
        <taxon>Alphaproteobacteria</taxon>
        <taxon>Rhodobacterales</taxon>
        <taxon>Rhodobacter group</taxon>
        <taxon>Rhodobacter</taxon>
    </lineage>
</organism>
<keyword evidence="4" id="KW-1185">Reference proteome</keyword>
<dbReference type="EMBL" id="JAANHS010000005">
    <property type="protein sequence ID" value="NHB76788.1"/>
    <property type="molecule type" value="Genomic_DNA"/>
</dbReference>
<feature type="transmembrane region" description="Helical" evidence="2">
    <location>
        <begin position="26"/>
        <end position="46"/>
    </location>
</feature>
<proteinExistence type="predicted"/>